<organism evidence="1 2">
    <name type="scientific">Pleurodeles waltl</name>
    <name type="common">Iberian ribbed newt</name>
    <dbReference type="NCBI Taxonomy" id="8319"/>
    <lineage>
        <taxon>Eukaryota</taxon>
        <taxon>Metazoa</taxon>
        <taxon>Chordata</taxon>
        <taxon>Craniata</taxon>
        <taxon>Vertebrata</taxon>
        <taxon>Euteleostomi</taxon>
        <taxon>Amphibia</taxon>
        <taxon>Batrachia</taxon>
        <taxon>Caudata</taxon>
        <taxon>Salamandroidea</taxon>
        <taxon>Salamandridae</taxon>
        <taxon>Pleurodelinae</taxon>
        <taxon>Pleurodeles</taxon>
    </lineage>
</organism>
<evidence type="ECO:0000313" key="2">
    <source>
        <dbReference type="Proteomes" id="UP001066276"/>
    </source>
</evidence>
<reference evidence="1" key="1">
    <citation type="journal article" date="2022" name="bioRxiv">
        <title>Sequencing and chromosome-scale assembly of the giantPleurodeles waltlgenome.</title>
        <authorList>
            <person name="Brown T."/>
            <person name="Elewa A."/>
            <person name="Iarovenko S."/>
            <person name="Subramanian E."/>
            <person name="Araus A.J."/>
            <person name="Petzold A."/>
            <person name="Susuki M."/>
            <person name="Suzuki K.-i.T."/>
            <person name="Hayashi T."/>
            <person name="Toyoda A."/>
            <person name="Oliveira C."/>
            <person name="Osipova E."/>
            <person name="Leigh N.D."/>
            <person name="Simon A."/>
            <person name="Yun M.H."/>
        </authorList>
    </citation>
    <scope>NUCLEOTIDE SEQUENCE</scope>
    <source>
        <strain evidence="1">20211129_DDA</strain>
        <tissue evidence="1">Liver</tissue>
    </source>
</reference>
<keyword evidence="2" id="KW-1185">Reference proteome</keyword>
<protein>
    <recommendedName>
        <fullName evidence="3">Essential MCU regulator, mitochondrial</fullName>
    </recommendedName>
</protein>
<name>A0AAV7M649_PLEWA</name>
<proteinExistence type="predicted"/>
<evidence type="ECO:0000313" key="1">
    <source>
        <dbReference type="EMBL" id="KAJ1098977.1"/>
    </source>
</evidence>
<feature type="non-terminal residue" evidence="1">
    <location>
        <position position="1"/>
    </location>
</feature>
<evidence type="ECO:0008006" key="3">
    <source>
        <dbReference type="Google" id="ProtNLM"/>
    </source>
</evidence>
<gene>
    <name evidence="1" type="ORF">NDU88_004082</name>
</gene>
<dbReference type="Proteomes" id="UP001066276">
    <property type="component" value="Chromosome 10"/>
</dbReference>
<sequence>ASLPADRSKYRMGLLLKCALALVTVTVISAAPLVDQFRRDYNRLLDDDLEDN</sequence>
<comment type="caution">
    <text evidence="1">The sequence shown here is derived from an EMBL/GenBank/DDBJ whole genome shotgun (WGS) entry which is preliminary data.</text>
</comment>
<feature type="non-terminal residue" evidence="1">
    <location>
        <position position="52"/>
    </location>
</feature>
<accession>A0AAV7M649</accession>
<dbReference type="EMBL" id="JANPWB010000014">
    <property type="protein sequence ID" value="KAJ1098977.1"/>
    <property type="molecule type" value="Genomic_DNA"/>
</dbReference>
<dbReference type="AlphaFoldDB" id="A0AAV7M649"/>